<feature type="region of interest" description="Disordered" evidence="1">
    <location>
        <begin position="57"/>
        <end position="82"/>
    </location>
</feature>
<evidence type="ECO:0000313" key="2">
    <source>
        <dbReference type="EMBL" id="KAH3691407.1"/>
    </source>
</evidence>
<organism evidence="2 3">
    <name type="scientific">Dreissena polymorpha</name>
    <name type="common">Zebra mussel</name>
    <name type="synonym">Mytilus polymorpha</name>
    <dbReference type="NCBI Taxonomy" id="45954"/>
    <lineage>
        <taxon>Eukaryota</taxon>
        <taxon>Metazoa</taxon>
        <taxon>Spiralia</taxon>
        <taxon>Lophotrochozoa</taxon>
        <taxon>Mollusca</taxon>
        <taxon>Bivalvia</taxon>
        <taxon>Autobranchia</taxon>
        <taxon>Heteroconchia</taxon>
        <taxon>Euheterodonta</taxon>
        <taxon>Imparidentia</taxon>
        <taxon>Neoheterodontei</taxon>
        <taxon>Myida</taxon>
        <taxon>Dreissenoidea</taxon>
        <taxon>Dreissenidae</taxon>
        <taxon>Dreissena</taxon>
    </lineage>
</organism>
<comment type="caution">
    <text evidence="2">The sequence shown here is derived from an EMBL/GenBank/DDBJ whole genome shotgun (WGS) entry which is preliminary data.</text>
</comment>
<dbReference type="AlphaFoldDB" id="A0A9D4B6T6"/>
<gene>
    <name evidence="2" type="ORF">DPMN_194041</name>
</gene>
<name>A0A9D4B6T6_DREPO</name>
<evidence type="ECO:0000256" key="1">
    <source>
        <dbReference type="SAM" id="MobiDB-lite"/>
    </source>
</evidence>
<sequence length="82" mass="9436">MSIETTFMKYSHGKKGTICSTLKPEARKFWSLSLNICSRMEEDLREMSSVILVDADEQHNEEKRGRIKADAKDKVNIRSKST</sequence>
<accession>A0A9D4B6T6</accession>
<reference evidence="2" key="1">
    <citation type="journal article" date="2019" name="bioRxiv">
        <title>The Genome of the Zebra Mussel, Dreissena polymorpha: A Resource for Invasive Species Research.</title>
        <authorList>
            <person name="McCartney M.A."/>
            <person name="Auch B."/>
            <person name="Kono T."/>
            <person name="Mallez S."/>
            <person name="Zhang Y."/>
            <person name="Obille A."/>
            <person name="Becker A."/>
            <person name="Abrahante J.E."/>
            <person name="Garbe J."/>
            <person name="Badalamenti J.P."/>
            <person name="Herman A."/>
            <person name="Mangelson H."/>
            <person name="Liachko I."/>
            <person name="Sullivan S."/>
            <person name="Sone E.D."/>
            <person name="Koren S."/>
            <person name="Silverstein K.A.T."/>
            <person name="Beckman K.B."/>
            <person name="Gohl D.M."/>
        </authorList>
    </citation>
    <scope>NUCLEOTIDE SEQUENCE</scope>
    <source>
        <strain evidence="2">Duluth1</strain>
        <tissue evidence="2">Whole animal</tissue>
    </source>
</reference>
<dbReference type="Proteomes" id="UP000828390">
    <property type="component" value="Unassembled WGS sequence"/>
</dbReference>
<proteinExistence type="predicted"/>
<reference evidence="2" key="2">
    <citation type="submission" date="2020-11" db="EMBL/GenBank/DDBJ databases">
        <authorList>
            <person name="McCartney M.A."/>
            <person name="Auch B."/>
            <person name="Kono T."/>
            <person name="Mallez S."/>
            <person name="Becker A."/>
            <person name="Gohl D.M."/>
            <person name="Silverstein K.A.T."/>
            <person name="Koren S."/>
            <person name="Bechman K.B."/>
            <person name="Herman A."/>
            <person name="Abrahante J.E."/>
            <person name="Garbe J."/>
        </authorList>
    </citation>
    <scope>NUCLEOTIDE SEQUENCE</scope>
    <source>
        <strain evidence="2">Duluth1</strain>
        <tissue evidence="2">Whole animal</tissue>
    </source>
</reference>
<keyword evidence="3" id="KW-1185">Reference proteome</keyword>
<protein>
    <submittedName>
        <fullName evidence="2">Uncharacterized protein</fullName>
    </submittedName>
</protein>
<dbReference type="EMBL" id="JAIWYP010000037">
    <property type="protein sequence ID" value="KAH3691407.1"/>
    <property type="molecule type" value="Genomic_DNA"/>
</dbReference>
<feature type="compositionally biased region" description="Basic and acidic residues" evidence="1">
    <location>
        <begin position="57"/>
        <end position="76"/>
    </location>
</feature>
<evidence type="ECO:0000313" key="3">
    <source>
        <dbReference type="Proteomes" id="UP000828390"/>
    </source>
</evidence>